<evidence type="ECO:0000256" key="1">
    <source>
        <dbReference type="ARBA" id="ARBA00006484"/>
    </source>
</evidence>
<sequence length="318" mass="34414">MAFHPDDLPDLSGKVYIVTGATAGIGYHVAARLAQHSARVYVCARSEARGSGALEGIRALYPSVTMNLGVLVMDHTVLSDVVAAAKTFLSKETELHGLVNNAGIMATTYKMTTDGYEAQWQTNHVSHWLFTHTLLPIMLETSKKYPAGTVRISYVTSGGHLMAPKAGIDFTDTSLSNGSPIARYGQSKLANILHASILHQKYGPGSPSDRVGKGVIWTSSVHPGIVKTELDGRAQEAPWFLRGASAIADMMGGRWPADKGAWTSLYCIASPEIKKEDSGVYFERIAKRSSPSSKGRDMTLAEALDEWTQNEMARKGFL</sequence>
<dbReference type="EMBL" id="JAGPNK010000018">
    <property type="protein sequence ID" value="KAH7305465.1"/>
    <property type="molecule type" value="Genomic_DNA"/>
</dbReference>
<dbReference type="OrthoDB" id="191139at2759"/>
<organism evidence="4 5">
    <name type="scientific">Stachybotrys elegans</name>
    <dbReference type="NCBI Taxonomy" id="80388"/>
    <lineage>
        <taxon>Eukaryota</taxon>
        <taxon>Fungi</taxon>
        <taxon>Dikarya</taxon>
        <taxon>Ascomycota</taxon>
        <taxon>Pezizomycotina</taxon>
        <taxon>Sordariomycetes</taxon>
        <taxon>Hypocreomycetidae</taxon>
        <taxon>Hypocreales</taxon>
        <taxon>Stachybotryaceae</taxon>
        <taxon>Stachybotrys</taxon>
    </lineage>
</organism>
<dbReference type="PANTHER" id="PTHR24320:SF282">
    <property type="entry name" value="WW DOMAIN-CONTAINING OXIDOREDUCTASE"/>
    <property type="match status" value="1"/>
</dbReference>
<keyword evidence="5" id="KW-1185">Reference proteome</keyword>
<accession>A0A8K0WKZ0</accession>
<evidence type="ECO:0000256" key="2">
    <source>
        <dbReference type="ARBA" id="ARBA00022857"/>
    </source>
</evidence>
<dbReference type="GO" id="GO:0016491">
    <property type="term" value="F:oxidoreductase activity"/>
    <property type="evidence" value="ECO:0007669"/>
    <property type="project" value="UniProtKB-KW"/>
</dbReference>
<reference evidence="4" key="1">
    <citation type="journal article" date="2021" name="Nat. Commun.">
        <title>Genetic determinants of endophytism in the Arabidopsis root mycobiome.</title>
        <authorList>
            <person name="Mesny F."/>
            <person name="Miyauchi S."/>
            <person name="Thiergart T."/>
            <person name="Pickel B."/>
            <person name="Atanasova L."/>
            <person name="Karlsson M."/>
            <person name="Huettel B."/>
            <person name="Barry K.W."/>
            <person name="Haridas S."/>
            <person name="Chen C."/>
            <person name="Bauer D."/>
            <person name="Andreopoulos W."/>
            <person name="Pangilinan J."/>
            <person name="LaButti K."/>
            <person name="Riley R."/>
            <person name="Lipzen A."/>
            <person name="Clum A."/>
            <person name="Drula E."/>
            <person name="Henrissat B."/>
            <person name="Kohler A."/>
            <person name="Grigoriev I.V."/>
            <person name="Martin F.M."/>
            <person name="Hacquard S."/>
        </authorList>
    </citation>
    <scope>NUCLEOTIDE SEQUENCE</scope>
    <source>
        <strain evidence="4">MPI-CAGE-CH-0235</strain>
    </source>
</reference>
<dbReference type="PANTHER" id="PTHR24320">
    <property type="entry name" value="RETINOL DEHYDROGENASE"/>
    <property type="match status" value="1"/>
</dbReference>
<evidence type="ECO:0000256" key="3">
    <source>
        <dbReference type="ARBA" id="ARBA00023002"/>
    </source>
</evidence>
<dbReference type="PRINTS" id="PR00081">
    <property type="entry name" value="GDHRDH"/>
</dbReference>
<evidence type="ECO:0000313" key="4">
    <source>
        <dbReference type="EMBL" id="KAH7305465.1"/>
    </source>
</evidence>
<evidence type="ECO:0000313" key="5">
    <source>
        <dbReference type="Proteomes" id="UP000813444"/>
    </source>
</evidence>
<comment type="caution">
    <text evidence="4">The sequence shown here is derived from an EMBL/GenBank/DDBJ whole genome shotgun (WGS) entry which is preliminary data.</text>
</comment>
<comment type="similarity">
    <text evidence="1">Belongs to the short-chain dehydrogenases/reductases (SDR) family.</text>
</comment>
<dbReference type="Proteomes" id="UP000813444">
    <property type="component" value="Unassembled WGS sequence"/>
</dbReference>
<dbReference type="Pfam" id="PF00106">
    <property type="entry name" value="adh_short"/>
    <property type="match status" value="1"/>
</dbReference>
<name>A0A8K0WKZ0_9HYPO</name>
<protein>
    <submittedName>
        <fullName evidence="4">Uncharacterized protein</fullName>
    </submittedName>
</protein>
<proteinExistence type="inferred from homology"/>
<dbReference type="InterPro" id="IPR036291">
    <property type="entry name" value="NAD(P)-bd_dom_sf"/>
</dbReference>
<dbReference type="Gene3D" id="3.40.50.720">
    <property type="entry name" value="NAD(P)-binding Rossmann-like Domain"/>
    <property type="match status" value="1"/>
</dbReference>
<gene>
    <name evidence="4" type="ORF">B0I35DRAFT_400115</name>
</gene>
<dbReference type="AlphaFoldDB" id="A0A8K0WKZ0"/>
<dbReference type="InterPro" id="IPR002347">
    <property type="entry name" value="SDR_fam"/>
</dbReference>
<keyword evidence="2" id="KW-0521">NADP</keyword>
<keyword evidence="3" id="KW-0560">Oxidoreductase</keyword>
<dbReference type="SUPFAM" id="SSF51735">
    <property type="entry name" value="NAD(P)-binding Rossmann-fold domains"/>
    <property type="match status" value="1"/>
</dbReference>